<keyword evidence="1" id="KW-1133">Transmembrane helix</keyword>
<keyword evidence="1" id="KW-0472">Membrane</keyword>
<feature type="transmembrane region" description="Helical" evidence="1">
    <location>
        <begin position="41"/>
        <end position="64"/>
    </location>
</feature>
<proteinExistence type="predicted"/>
<dbReference type="EMBL" id="UOEW01000167">
    <property type="protein sequence ID" value="VAW37453.1"/>
    <property type="molecule type" value="Genomic_DNA"/>
</dbReference>
<reference evidence="2" key="1">
    <citation type="submission" date="2018-06" db="EMBL/GenBank/DDBJ databases">
        <authorList>
            <person name="Zhirakovskaya E."/>
        </authorList>
    </citation>
    <scope>NUCLEOTIDE SEQUENCE</scope>
</reference>
<organism evidence="2">
    <name type="scientific">hydrothermal vent metagenome</name>
    <dbReference type="NCBI Taxonomy" id="652676"/>
    <lineage>
        <taxon>unclassified sequences</taxon>
        <taxon>metagenomes</taxon>
        <taxon>ecological metagenomes</taxon>
    </lineage>
</organism>
<sequence length="325" mass="36805">MKPESHKHRFTAKQLLNKLVPNLMLHRGVEKLPLQIKWRRIFILPTKPGLFFGLVVFLMLVASLNFNNNMGLMLTFLLVGLAQVALYRVFYNLRNLTINHVTAKPVFVGEKAEFIVSLSSSDSKYDICIKNNIGEQRLSELPADTAQVITCQFATTERGWLQCGKVKILSAYPFGLFYAWIWSNLEAKCLVYPMPEPSPPPLPRHAASEGETTVITHGEDFHGLKPFQSGDSMRLIAWKRTAQTGELISRELQQTHGKKLLLDFSQINLAAVELKLSRLTAWVLLAYQQRLDYCLKLPQFNSGFGYSSQHHLACLKALALYGKSK</sequence>
<gene>
    <name evidence="2" type="ORF">MNBD_GAMMA01-1139</name>
</gene>
<feature type="transmembrane region" description="Helical" evidence="1">
    <location>
        <begin position="70"/>
        <end position="90"/>
    </location>
</feature>
<dbReference type="AlphaFoldDB" id="A0A3B0VB19"/>
<accession>A0A3B0VB19</accession>
<dbReference type="PANTHER" id="PTHR34351">
    <property type="entry name" value="SLR1927 PROTEIN-RELATED"/>
    <property type="match status" value="1"/>
</dbReference>
<evidence type="ECO:0000256" key="1">
    <source>
        <dbReference type="SAM" id="Phobius"/>
    </source>
</evidence>
<name>A0A3B0VB19_9ZZZZ</name>
<protein>
    <submittedName>
        <fullName evidence="2">Uncharacterized protein</fullName>
    </submittedName>
</protein>
<keyword evidence="1" id="KW-0812">Transmembrane</keyword>
<dbReference type="PANTHER" id="PTHR34351:SF1">
    <property type="entry name" value="SLR1927 PROTEIN"/>
    <property type="match status" value="1"/>
</dbReference>
<evidence type="ECO:0000313" key="2">
    <source>
        <dbReference type="EMBL" id="VAW37453.1"/>
    </source>
</evidence>